<evidence type="ECO:0000313" key="2">
    <source>
        <dbReference type="EMBL" id="ADD44867.1"/>
    </source>
</evidence>
<evidence type="ECO:0000313" key="3">
    <source>
        <dbReference type="Proteomes" id="UP000000844"/>
    </source>
</evidence>
<evidence type="ECO:0000259" key="1">
    <source>
        <dbReference type="Pfam" id="PF19054"/>
    </source>
</evidence>
<dbReference type="RefSeq" id="WP_013020438.1">
    <property type="nucleotide sequence ID" value="NC_013947.1"/>
</dbReference>
<dbReference type="AlphaFoldDB" id="D3QBX8"/>
<dbReference type="STRING" id="446470.Snas_5233"/>
<sequence>MTDNPLLTRKQLGKMLRELRLSSGKTVEDIEYFGKLWKKSKLYAIENGHQPNPSWPEVEAVAKFLGASNELTRELVRMAKACLNSGWYVPFDISQKFQTYLDLESAANRLHFVEIEMVNGLFQTENYTRALQRALGVPEEKIQNYVDFRMQRAQRFWNRDPFPEVTLLMSEGTLRRVVGGAEVMAEQVDHLRELARRDLVDIVVIPFAAGLNAAMQNAFTLLEFNDDVYPEVAYVESRSECQYHERKPVVALYKWILQEALSVALPIGEIEL</sequence>
<dbReference type="GO" id="GO:0003677">
    <property type="term" value="F:DNA binding"/>
    <property type="evidence" value="ECO:0007669"/>
    <property type="project" value="InterPro"/>
</dbReference>
<dbReference type="OrthoDB" id="2897536at2"/>
<gene>
    <name evidence="2" type="ordered locus">Snas_5233</name>
</gene>
<dbReference type="Proteomes" id="UP000000844">
    <property type="component" value="Chromosome"/>
</dbReference>
<dbReference type="KEGG" id="sna:Snas_5233"/>
<name>D3QBX8_STANL</name>
<proteinExistence type="predicted"/>
<dbReference type="InterPro" id="IPR043917">
    <property type="entry name" value="DUF5753"/>
</dbReference>
<organism evidence="2 3">
    <name type="scientific">Stackebrandtia nassauensis (strain DSM 44728 / CIP 108903 / NRRL B-16338 / NBRC 102104 / LLR-40K-21)</name>
    <dbReference type="NCBI Taxonomy" id="446470"/>
    <lineage>
        <taxon>Bacteria</taxon>
        <taxon>Bacillati</taxon>
        <taxon>Actinomycetota</taxon>
        <taxon>Actinomycetes</taxon>
        <taxon>Glycomycetales</taxon>
        <taxon>Glycomycetaceae</taxon>
        <taxon>Stackebrandtia</taxon>
    </lineage>
</organism>
<dbReference type="Pfam" id="PF13560">
    <property type="entry name" value="HTH_31"/>
    <property type="match status" value="1"/>
</dbReference>
<dbReference type="Pfam" id="PF19054">
    <property type="entry name" value="DUF5753"/>
    <property type="match status" value="1"/>
</dbReference>
<dbReference type="eggNOG" id="COG1426">
    <property type="taxonomic scope" value="Bacteria"/>
</dbReference>
<keyword evidence="3" id="KW-1185">Reference proteome</keyword>
<feature type="domain" description="DUF5753" evidence="1">
    <location>
        <begin position="97"/>
        <end position="266"/>
    </location>
</feature>
<accession>D3QBX8</accession>
<dbReference type="HOGENOM" id="CLU_055817_1_1_11"/>
<dbReference type="Gene3D" id="1.10.260.40">
    <property type="entry name" value="lambda repressor-like DNA-binding domains"/>
    <property type="match status" value="1"/>
</dbReference>
<protein>
    <recommendedName>
        <fullName evidence="1">DUF5753 domain-containing protein</fullName>
    </recommendedName>
</protein>
<dbReference type="InterPro" id="IPR010982">
    <property type="entry name" value="Lambda_DNA-bd_dom_sf"/>
</dbReference>
<reference evidence="2 3" key="1">
    <citation type="journal article" date="2009" name="Stand. Genomic Sci.">
        <title>Complete genome sequence of Stackebrandtia nassauensis type strain (LLR-40K-21).</title>
        <authorList>
            <person name="Munk C."/>
            <person name="Lapidus A."/>
            <person name="Copeland A."/>
            <person name="Jando M."/>
            <person name="Mayilraj S."/>
            <person name="Glavina Del Rio T."/>
            <person name="Nolan M."/>
            <person name="Chen F."/>
            <person name="Lucas S."/>
            <person name="Tice H."/>
            <person name="Cheng J.F."/>
            <person name="Han C."/>
            <person name="Detter J.C."/>
            <person name="Bruce D."/>
            <person name="Goodwin L."/>
            <person name="Chain P."/>
            <person name="Pitluck S."/>
            <person name="Goker M."/>
            <person name="Ovchinikova G."/>
            <person name="Pati A."/>
            <person name="Ivanova N."/>
            <person name="Mavromatis K."/>
            <person name="Chen A."/>
            <person name="Palaniappan K."/>
            <person name="Land M."/>
            <person name="Hauser L."/>
            <person name="Chang Y.J."/>
            <person name="Jeffries C.D."/>
            <person name="Bristow J."/>
            <person name="Eisen J.A."/>
            <person name="Markowitz V."/>
            <person name="Hugenholtz P."/>
            <person name="Kyrpides N.C."/>
            <person name="Klenk H.P."/>
        </authorList>
    </citation>
    <scope>NUCLEOTIDE SEQUENCE [LARGE SCALE GENOMIC DNA]</scope>
    <source>
        <strain evidence="3">DSM 44728 / CIP 108903 / NRRL B-16338 / NBRC 102104 / LLR-40K-21</strain>
    </source>
</reference>
<dbReference type="EMBL" id="CP001778">
    <property type="protein sequence ID" value="ADD44867.1"/>
    <property type="molecule type" value="Genomic_DNA"/>
</dbReference>